<keyword evidence="1" id="KW-0479">Metal-binding</keyword>
<dbReference type="EMBL" id="JBDJPC010000001">
    <property type="protein sequence ID" value="KAL1516505.1"/>
    <property type="molecule type" value="Genomic_DNA"/>
</dbReference>
<feature type="region of interest" description="Disordered" evidence="3">
    <location>
        <begin position="1"/>
        <end position="22"/>
    </location>
</feature>
<dbReference type="PROSITE" id="PS50158">
    <property type="entry name" value="ZF_CCHC"/>
    <property type="match status" value="2"/>
</dbReference>
<reference evidence="5 6" key="1">
    <citation type="submission" date="2024-05" db="EMBL/GenBank/DDBJ databases">
        <title>Genetic variation in Jamaican populations of the coffee berry borer (Hypothenemus hampei).</title>
        <authorList>
            <person name="Errbii M."/>
            <person name="Myrie A."/>
        </authorList>
    </citation>
    <scope>NUCLEOTIDE SEQUENCE [LARGE SCALE GENOMIC DNA]</scope>
    <source>
        <strain evidence="5">JA-Hopewell-2020-01-JO</strain>
        <tissue evidence="5">Whole body</tissue>
    </source>
</reference>
<dbReference type="SUPFAM" id="SSF57756">
    <property type="entry name" value="Retrovirus zinc finger-like domains"/>
    <property type="match status" value="1"/>
</dbReference>
<gene>
    <name evidence="5" type="ORF">ABEB36_000414</name>
</gene>
<evidence type="ECO:0000259" key="4">
    <source>
        <dbReference type="PROSITE" id="PS50158"/>
    </source>
</evidence>
<feature type="domain" description="CCHC-type" evidence="4">
    <location>
        <begin position="617"/>
        <end position="632"/>
    </location>
</feature>
<dbReference type="InterPro" id="IPR001878">
    <property type="entry name" value="Znf_CCHC"/>
</dbReference>
<keyword evidence="1" id="KW-0863">Zinc-finger</keyword>
<evidence type="ECO:0000313" key="5">
    <source>
        <dbReference type="EMBL" id="KAL1516505.1"/>
    </source>
</evidence>
<dbReference type="SMART" id="SM00343">
    <property type="entry name" value="ZnF_C2HC"/>
    <property type="match status" value="2"/>
</dbReference>
<accession>A0ABD1FB81</accession>
<evidence type="ECO:0000256" key="2">
    <source>
        <dbReference type="SAM" id="Coils"/>
    </source>
</evidence>
<comment type="caution">
    <text evidence="5">The sequence shown here is derived from an EMBL/GenBank/DDBJ whole genome shotgun (WGS) entry which is preliminary data.</text>
</comment>
<organism evidence="5 6">
    <name type="scientific">Hypothenemus hampei</name>
    <name type="common">Coffee berry borer</name>
    <dbReference type="NCBI Taxonomy" id="57062"/>
    <lineage>
        <taxon>Eukaryota</taxon>
        <taxon>Metazoa</taxon>
        <taxon>Ecdysozoa</taxon>
        <taxon>Arthropoda</taxon>
        <taxon>Hexapoda</taxon>
        <taxon>Insecta</taxon>
        <taxon>Pterygota</taxon>
        <taxon>Neoptera</taxon>
        <taxon>Endopterygota</taxon>
        <taxon>Coleoptera</taxon>
        <taxon>Polyphaga</taxon>
        <taxon>Cucujiformia</taxon>
        <taxon>Curculionidae</taxon>
        <taxon>Scolytinae</taxon>
        <taxon>Hypothenemus</taxon>
    </lineage>
</organism>
<sequence>MSRIEGRAPTFGSSGTTSSAVVGRAVEGSQMDYREASGVGDQTSGLNRATGRGYMRSFGMIEGEAPCVIDPFASDSEGGREGSVIVRSDAPEACAGASGDKGESSPESRNVSAINTSFYSTVDISADSDNEDENVEVQMRPRKNTYLRENPSVQKETVDNFWRSPIVGEEDENQMEGSQVEASNKRIRDSYSPQVPKNKKYKKNQERIATGVAIINLFKEADTLNRIVENCKNPKEKLMTTTKNISDLAYELMNDTDMAETIKKIVEQEKRTENIIRTLQQANTELHKQNKELQEKNDKLQEQNTKLQTENKELKQTRQYDIVTQIKQVQKYEEAKTYLEKQWDTGLFKKTELKTGTPTDGTVQLLIMGPKKDTNNYINLVMNQYPNILTCDNMAVIEEKSTIRTNGSNKILNKKVILTKCEACDEGLFMRILTAKQELDETSQVAICCSNDVPVNKIRKIIELIYYNTETHFTIYTENKQHVSTNRTRNTYAITVDGQGIHTRILEDERKEAVHIRGMDLECTTEEVMETLEALVPGVASNLQATPMRPYRNGQQAITVTGGKSLIEKLLKQRQIRIGFNMCYIEQKFVIVKCNKCWQSGHIERDCKSIVDRRECCFKCGTKGHQAKDCKNGDKYPVCDIDGHRAGTGKCANFKRQLSQARRQYSRQFSSQSSQSRR</sequence>
<dbReference type="Pfam" id="PF00098">
    <property type="entry name" value="zf-CCHC"/>
    <property type="match status" value="1"/>
</dbReference>
<keyword evidence="6" id="KW-1185">Reference proteome</keyword>
<protein>
    <recommendedName>
        <fullName evidence="4">CCHC-type domain-containing protein</fullName>
    </recommendedName>
</protein>
<dbReference type="Proteomes" id="UP001566132">
    <property type="component" value="Unassembled WGS sequence"/>
</dbReference>
<evidence type="ECO:0000256" key="1">
    <source>
        <dbReference type="PROSITE-ProRule" id="PRU00047"/>
    </source>
</evidence>
<dbReference type="GO" id="GO:0008270">
    <property type="term" value="F:zinc ion binding"/>
    <property type="evidence" value="ECO:0007669"/>
    <property type="project" value="UniProtKB-KW"/>
</dbReference>
<dbReference type="Gene3D" id="4.10.60.10">
    <property type="entry name" value="Zinc finger, CCHC-type"/>
    <property type="match status" value="1"/>
</dbReference>
<dbReference type="InterPro" id="IPR036875">
    <property type="entry name" value="Znf_CCHC_sf"/>
</dbReference>
<feature type="domain" description="CCHC-type" evidence="4">
    <location>
        <begin position="593"/>
        <end position="609"/>
    </location>
</feature>
<evidence type="ECO:0000313" key="6">
    <source>
        <dbReference type="Proteomes" id="UP001566132"/>
    </source>
</evidence>
<feature type="coiled-coil region" evidence="2">
    <location>
        <begin position="265"/>
        <end position="320"/>
    </location>
</feature>
<evidence type="ECO:0000256" key="3">
    <source>
        <dbReference type="SAM" id="MobiDB-lite"/>
    </source>
</evidence>
<proteinExistence type="predicted"/>
<keyword evidence="1" id="KW-0862">Zinc</keyword>
<name>A0ABD1FB81_HYPHA</name>
<dbReference type="AlphaFoldDB" id="A0ABD1FB81"/>
<keyword evidence="2" id="KW-0175">Coiled coil</keyword>
<feature type="region of interest" description="Disordered" evidence="3">
    <location>
        <begin position="171"/>
        <end position="202"/>
    </location>
</feature>